<keyword evidence="4" id="KW-1185">Reference proteome</keyword>
<evidence type="ECO:0000259" key="2">
    <source>
        <dbReference type="Pfam" id="PF16455"/>
    </source>
</evidence>
<dbReference type="InterPro" id="IPR032752">
    <property type="entry name" value="DC-UbP/UBTD2_N"/>
</dbReference>
<gene>
    <name evidence="3" type="ORF">LPJ53_005946</name>
</gene>
<dbReference type="OrthoDB" id="1640476at2759"/>
<evidence type="ECO:0000313" key="4">
    <source>
        <dbReference type="Proteomes" id="UP001149813"/>
    </source>
</evidence>
<dbReference type="InterPro" id="IPR038169">
    <property type="entry name" value="DC-UbP/UBTD2_N_sf"/>
</dbReference>
<dbReference type="Gene3D" id="1.20.225.20">
    <property type="entry name" value="Ub domain-containing protein, DC-UbP/UBTD2, N-terminal domain"/>
    <property type="match status" value="1"/>
</dbReference>
<proteinExistence type="predicted"/>
<dbReference type="Proteomes" id="UP001149813">
    <property type="component" value="Unassembled WGS sequence"/>
</dbReference>
<dbReference type="AlphaFoldDB" id="A0A9W8CN89"/>
<dbReference type="InterPro" id="IPR039869">
    <property type="entry name" value="UBTD1/2"/>
</dbReference>
<reference evidence="3" key="1">
    <citation type="submission" date="2022-07" db="EMBL/GenBank/DDBJ databases">
        <title>Phylogenomic reconstructions and comparative analyses of Kickxellomycotina fungi.</title>
        <authorList>
            <person name="Reynolds N.K."/>
            <person name="Stajich J.E."/>
            <person name="Barry K."/>
            <person name="Grigoriev I.V."/>
            <person name="Crous P."/>
            <person name="Smith M.E."/>
        </authorList>
    </citation>
    <scope>NUCLEOTIDE SEQUENCE</scope>
    <source>
        <strain evidence="3">NBRC 32514</strain>
    </source>
</reference>
<dbReference type="PANTHER" id="PTHR13609">
    <property type="entry name" value="UBIQUITIN DOMAIN CONTAINING 1 PROTEIN-RELATED"/>
    <property type="match status" value="1"/>
</dbReference>
<evidence type="ECO:0000256" key="1">
    <source>
        <dbReference type="SAM" id="MobiDB-lite"/>
    </source>
</evidence>
<feature type="compositionally biased region" description="Polar residues" evidence="1">
    <location>
        <begin position="8"/>
        <end position="20"/>
    </location>
</feature>
<accession>A0A9W8CN89</accession>
<dbReference type="EMBL" id="JANBOJ010000440">
    <property type="protein sequence ID" value="KAJ1719259.1"/>
    <property type="molecule type" value="Genomic_DNA"/>
</dbReference>
<evidence type="ECO:0000313" key="3">
    <source>
        <dbReference type="EMBL" id="KAJ1719259.1"/>
    </source>
</evidence>
<comment type="caution">
    <text evidence="3">The sequence shown here is derived from an EMBL/GenBank/DDBJ whole genome shotgun (WGS) entry which is preliminary data.</text>
</comment>
<feature type="domain" description="DC-UbP/UBTD2 N-terminal" evidence="2">
    <location>
        <begin position="46"/>
        <end position="139"/>
    </location>
</feature>
<organism evidence="3 4">
    <name type="scientific">Coemansia erecta</name>
    <dbReference type="NCBI Taxonomy" id="147472"/>
    <lineage>
        <taxon>Eukaryota</taxon>
        <taxon>Fungi</taxon>
        <taxon>Fungi incertae sedis</taxon>
        <taxon>Zoopagomycota</taxon>
        <taxon>Kickxellomycotina</taxon>
        <taxon>Kickxellomycetes</taxon>
        <taxon>Kickxellales</taxon>
        <taxon>Kickxellaceae</taxon>
        <taxon>Coemansia</taxon>
    </lineage>
</organism>
<sequence>MGCCVSSPAASFESQSASNSHTRDASTQAPTPTPAPSRVDFGHGVRWTAGEGAVGRGELQRRRDAFWETAPTYAGRAETWLALRIACDSADGPLACAILASAGLTVPSGRIADGAYDERGARYAVPQYCLSMPDNVADDDDDDAVGPGPASKRSASLADDGLFDVGTAVSVSVAAQGPASLASLGSPASEPRFAVAEAAADATQALTLRLSTGATVVLQVGRGATVAQIEHVLRAGGHVPAAARHVRVFFLGRMLGPSAAPLLDPTLSPSAVVQVMCIY</sequence>
<name>A0A9W8CN89_9FUNG</name>
<feature type="region of interest" description="Disordered" evidence="1">
    <location>
        <begin position="1"/>
        <end position="40"/>
    </location>
</feature>
<protein>
    <recommendedName>
        <fullName evidence="2">DC-UbP/UBTD2 N-terminal domain-containing protein</fullName>
    </recommendedName>
</protein>
<dbReference type="Pfam" id="PF16455">
    <property type="entry name" value="UBD"/>
    <property type="match status" value="1"/>
</dbReference>